<gene>
    <name evidence="2" type="ordered locus">Veis_2850</name>
</gene>
<keyword evidence="1" id="KW-1277">Toxin-antitoxin system</keyword>
<evidence type="ECO:0000313" key="2">
    <source>
        <dbReference type="EMBL" id="ABM58586.1"/>
    </source>
</evidence>
<proteinExistence type="predicted"/>
<dbReference type="eggNOG" id="COG3668">
    <property type="taxonomic scope" value="Bacteria"/>
</dbReference>
<protein>
    <submittedName>
        <fullName evidence="2">Plasmid stabilization system</fullName>
    </submittedName>
</protein>
<dbReference type="Pfam" id="PF05016">
    <property type="entry name" value="ParE_toxin"/>
    <property type="match status" value="1"/>
</dbReference>
<dbReference type="Gene3D" id="3.30.2310.20">
    <property type="entry name" value="RelE-like"/>
    <property type="match status" value="1"/>
</dbReference>
<dbReference type="InterPro" id="IPR035093">
    <property type="entry name" value="RelE/ParE_toxin_dom_sf"/>
</dbReference>
<dbReference type="KEGG" id="vei:Veis_2850"/>
<dbReference type="InterPro" id="IPR007712">
    <property type="entry name" value="RelE/ParE_toxin"/>
</dbReference>
<dbReference type="HOGENOM" id="CLU_2037083_0_0_4"/>
<keyword evidence="3" id="KW-1185">Reference proteome</keyword>
<organism evidence="2 3">
    <name type="scientific">Verminephrobacter eiseniae (strain EF01-2)</name>
    <dbReference type="NCBI Taxonomy" id="391735"/>
    <lineage>
        <taxon>Bacteria</taxon>
        <taxon>Pseudomonadati</taxon>
        <taxon>Pseudomonadota</taxon>
        <taxon>Betaproteobacteria</taxon>
        <taxon>Burkholderiales</taxon>
        <taxon>Comamonadaceae</taxon>
        <taxon>Verminephrobacter</taxon>
    </lineage>
</organism>
<accession>A1WLS9</accession>
<reference evidence="3" key="1">
    <citation type="submission" date="2006-12" db="EMBL/GenBank/DDBJ databases">
        <title>Complete sequence of chromosome 1 of Verminephrobacter eiseniae EF01-2.</title>
        <authorList>
            <person name="Copeland A."/>
            <person name="Lucas S."/>
            <person name="Lapidus A."/>
            <person name="Barry K."/>
            <person name="Detter J.C."/>
            <person name="Glavina del Rio T."/>
            <person name="Dalin E."/>
            <person name="Tice H."/>
            <person name="Pitluck S."/>
            <person name="Chertkov O."/>
            <person name="Brettin T."/>
            <person name="Bruce D."/>
            <person name="Han C."/>
            <person name="Tapia R."/>
            <person name="Gilna P."/>
            <person name="Schmutz J."/>
            <person name="Larimer F."/>
            <person name="Land M."/>
            <person name="Hauser L."/>
            <person name="Kyrpides N."/>
            <person name="Kim E."/>
            <person name="Stahl D."/>
            <person name="Richardson P."/>
        </authorList>
    </citation>
    <scope>NUCLEOTIDE SEQUENCE [LARGE SCALE GENOMIC DNA]</scope>
    <source>
        <strain evidence="3">EF01-2</strain>
    </source>
</reference>
<evidence type="ECO:0000256" key="1">
    <source>
        <dbReference type="ARBA" id="ARBA00022649"/>
    </source>
</evidence>
<name>A1WLS9_VEREI</name>
<evidence type="ECO:0000313" key="3">
    <source>
        <dbReference type="Proteomes" id="UP000000374"/>
    </source>
</evidence>
<dbReference type="STRING" id="391735.Veis_2850"/>
<dbReference type="EMBL" id="CP000542">
    <property type="protein sequence ID" value="ABM58586.1"/>
    <property type="molecule type" value="Genomic_DNA"/>
</dbReference>
<sequence length="121" mass="13758">MFLAGRFVAVDDQLPLQFAVLAGINQPLDDADGGRQAGRLEEIWLYTLKHWSMEQADTYHHSLVAAFEGLAAGTKQGRLADVFPEFMKYLCGSHVVYFLDYADHLDVIRVLHQRQDAERHL</sequence>
<dbReference type="AlphaFoldDB" id="A1WLS9"/>
<dbReference type="Proteomes" id="UP000000374">
    <property type="component" value="Chromosome"/>
</dbReference>